<name>A0A8J2KYP5_9HEXA</name>
<dbReference type="AlphaFoldDB" id="A0A8J2KYP5"/>
<dbReference type="GO" id="GO:0007218">
    <property type="term" value="P:neuropeptide signaling pathway"/>
    <property type="evidence" value="ECO:0007669"/>
    <property type="project" value="InterPro"/>
</dbReference>
<gene>
    <name evidence="1" type="ORF">AFUS01_LOCUS22689</name>
</gene>
<keyword evidence="2" id="KW-1185">Reference proteome</keyword>
<protein>
    <recommendedName>
        <fullName evidence="3">Eclosion hormone</fullName>
    </recommendedName>
</protein>
<dbReference type="InterPro" id="IPR006825">
    <property type="entry name" value="Eclosion"/>
</dbReference>
<dbReference type="GO" id="GO:0018990">
    <property type="term" value="P:ecdysis, chitin-based cuticle"/>
    <property type="evidence" value="ECO:0007669"/>
    <property type="project" value="InterPro"/>
</dbReference>
<reference evidence="1" key="1">
    <citation type="submission" date="2021-06" db="EMBL/GenBank/DDBJ databases">
        <authorList>
            <person name="Hodson N. C."/>
            <person name="Mongue J. A."/>
            <person name="Jaron S. K."/>
        </authorList>
    </citation>
    <scope>NUCLEOTIDE SEQUENCE</scope>
</reference>
<proteinExistence type="predicted"/>
<dbReference type="GO" id="GO:0008255">
    <property type="term" value="F:ecdysis-triggering hormone activity"/>
    <property type="evidence" value="ECO:0007669"/>
    <property type="project" value="InterPro"/>
</dbReference>
<accession>A0A8J2KYP5</accession>
<dbReference type="OrthoDB" id="6432957at2759"/>
<sequence length="145" mass="16728">VIGKGWDYLQFSELMKDPEDLVTQSSSMFTFKSRDQHLNILKKPLRRLPYHILLKRQNSDKKMNFRVISSLLILLCLFQWSQAMLSSSSRKSIKICLKNCGQCQRVYGDYFEGRRCADHCIATKGRSIPDCNDVNSIGGFLSKLE</sequence>
<evidence type="ECO:0008006" key="3">
    <source>
        <dbReference type="Google" id="ProtNLM"/>
    </source>
</evidence>
<organism evidence="1 2">
    <name type="scientific">Allacma fusca</name>
    <dbReference type="NCBI Taxonomy" id="39272"/>
    <lineage>
        <taxon>Eukaryota</taxon>
        <taxon>Metazoa</taxon>
        <taxon>Ecdysozoa</taxon>
        <taxon>Arthropoda</taxon>
        <taxon>Hexapoda</taxon>
        <taxon>Collembola</taxon>
        <taxon>Symphypleona</taxon>
        <taxon>Sminthuridae</taxon>
        <taxon>Allacma</taxon>
    </lineage>
</organism>
<evidence type="ECO:0000313" key="2">
    <source>
        <dbReference type="Proteomes" id="UP000708208"/>
    </source>
</evidence>
<comment type="caution">
    <text evidence="1">The sequence shown here is derived from an EMBL/GenBank/DDBJ whole genome shotgun (WGS) entry which is preliminary data.</text>
</comment>
<dbReference type="Pfam" id="PF04736">
    <property type="entry name" value="Eclosion"/>
    <property type="match status" value="1"/>
</dbReference>
<dbReference type="Proteomes" id="UP000708208">
    <property type="component" value="Unassembled WGS sequence"/>
</dbReference>
<evidence type="ECO:0000313" key="1">
    <source>
        <dbReference type="EMBL" id="CAG7734291.1"/>
    </source>
</evidence>
<dbReference type="EMBL" id="CAJVCH010266456">
    <property type="protein sequence ID" value="CAG7734291.1"/>
    <property type="molecule type" value="Genomic_DNA"/>
</dbReference>
<feature type="non-terminal residue" evidence="1">
    <location>
        <position position="1"/>
    </location>
</feature>